<evidence type="ECO:0000256" key="1">
    <source>
        <dbReference type="SAM" id="MobiDB-lite"/>
    </source>
</evidence>
<keyword evidence="3" id="KW-1185">Reference proteome</keyword>
<feature type="region of interest" description="Disordered" evidence="1">
    <location>
        <begin position="118"/>
        <end position="156"/>
    </location>
</feature>
<dbReference type="Proteomes" id="UP000479710">
    <property type="component" value="Unassembled WGS sequence"/>
</dbReference>
<organism evidence="2 3">
    <name type="scientific">Oryza meyeriana var. granulata</name>
    <dbReference type="NCBI Taxonomy" id="110450"/>
    <lineage>
        <taxon>Eukaryota</taxon>
        <taxon>Viridiplantae</taxon>
        <taxon>Streptophyta</taxon>
        <taxon>Embryophyta</taxon>
        <taxon>Tracheophyta</taxon>
        <taxon>Spermatophyta</taxon>
        <taxon>Magnoliopsida</taxon>
        <taxon>Liliopsida</taxon>
        <taxon>Poales</taxon>
        <taxon>Poaceae</taxon>
        <taxon>BOP clade</taxon>
        <taxon>Oryzoideae</taxon>
        <taxon>Oryzeae</taxon>
        <taxon>Oryzinae</taxon>
        <taxon>Oryza</taxon>
        <taxon>Oryza meyeriana</taxon>
    </lineage>
</organism>
<proteinExistence type="predicted"/>
<accession>A0A6G1EQD5</accession>
<gene>
    <name evidence="2" type="ORF">E2562_027430</name>
</gene>
<dbReference type="AlphaFoldDB" id="A0A6G1EQD5"/>
<comment type="caution">
    <text evidence="2">The sequence shown here is derived from an EMBL/GenBank/DDBJ whole genome shotgun (WGS) entry which is preliminary data.</text>
</comment>
<dbReference type="EMBL" id="SPHZ02000003">
    <property type="protein sequence ID" value="KAF0926846.1"/>
    <property type="molecule type" value="Genomic_DNA"/>
</dbReference>
<reference evidence="2 3" key="1">
    <citation type="submission" date="2019-11" db="EMBL/GenBank/DDBJ databases">
        <title>Whole genome sequence of Oryza granulata.</title>
        <authorList>
            <person name="Li W."/>
        </authorList>
    </citation>
    <scope>NUCLEOTIDE SEQUENCE [LARGE SCALE GENOMIC DNA]</scope>
    <source>
        <strain evidence="3">cv. Menghai</strain>
        <tissue evidence="2">Leaf</tissue>
    </source>
</reference>
<evidence type="ECO:0000313" key="2">
    <source>
        <dbReference type="EMBL" id="KAF0926846.1"/>
    </source>
</evidence>
<sequence length="156" mass="16700">MNQQRRRGGGDEQEPDVPPGLGLTVAEYAQLRSTTKEETAVGNGGGARHLRAVATAPRRRRSHHPPDLGQILTRILTLTPFTSVDCADEGTRIWADEQSRSRRRWFLTKVGAEVNGISRDAQPAHQGAVGSLPALTTTSASSPSTVSAPSPLTSPR</sequence>
<protein>
    <submittedName>
        <fullName evidence="2">Uncharacterized protein</fullName>
    </submittedName>
</protein>
<feature type="compositionally biased region" description="Low complexity" evidence="1">
    <location>
        <begin position="131"/>
        <end position="156"/>
    </location>
</feature>
<evidence type="ECO:0000313" key="3">
    <source>
        <dbReference type="Proteomes" id="UP000479710"/>
    </source>
</evidence>
<name>A0A6G1EQD5_9ORYZ</name>
<feature type="region of interest" description="Disordered" evidence="1">
    <location>
        <begin position="1"/>
        <end position="68"/>
    </location>
</feature>